<keyword evidence="2" id="KW-0472">Membrane</keyword>
<feature type="transmembrane region" description="Helical" evidence="2">
    <location>
        <begin position="66"/>
        <end position="86"/>
    </location>
</feature>
<evidence type="ECO:0000256" key="2">
    <source>
        <dbReference type="SAM" id="Phobius"/>
    </source>
</evidence>
<reference evidence="3 4" key="1">
    <citation type="submission" date="2024-10" db="EMBL/GenBank/DDBJ databases">
        <title>The Natural Products Discovery Center: Release of the First 8490 Sequenced Strains for Exploring Actinobacteria Biosynthetic Diversity.</title>
        <authorList>
            <person name="Kalkreuter E."/>
            <person name="Kautsar S.A."/>
            <person name="Yang D."/>
            <person name="Bader C.D."/>
            <person name="Teijaro C.N."/>
            <person name="Fluegel L."/>
            <person name="Davis C.M."/>
            <person name="Simpson J.R."/>
            <person name="Lauterbach L."/>
            <person name="Steele A.D."/>
            <person name="Gui C."/>
            <person name="Meng S."/>
            <person name="Li G."/>
            <person name="Viehrig K."/>
            <person name="Ye F."/>
            <person name="Su P."/>
            <person name="Kiefer A.F."/>
            <person name="Nichols A."/>
            <person name="Cepeda A.J."/>
            <person name="Yan W."/>
            <person name="Fan B."/>
            <person name="Jiang Y."/>
            <person name="Adhikari A."/>
            <person name="Zheng C.-J."/>
            <person name="Schuster L."/>
            <person name="Cowan T.M."/>
            <person name="Smanski M.J."/>
            <person name="Chevrette M.G."/>
            <person name="De Carvalho L.P.S."/>
            <person name="Shen B."/>
        </authorList>
    </citation>
    <scope>NUCLEOTIDE SEQUENCE [LARGE SCALE GENOMIC DNA]</scope>
    <source>
        <strain evidence="3 4">NPDC003040</strain>
    </source>
</reference>
<gene>
    <name evidence="3" type="ORF">ACFYV7_25450</name>
</gene>
<proteinExistence type="predicted"/>
<dbReference type="RefSeq" id="WP_387721207.1">
    <property type="nucleotide sequence ID" value="NZ_JBIAPI010000007.1"/>
</dbReference>
<feature type="compositionally biased region" description="Low complexity" evidence="1">
    <location>
        <begin position="10"/>
        <end position="19"/>
    </location>
</feature>
<keyword evidence="4" id="KW-1185">Reference proteome</keyword>
<keyword evidence="2" id="KW-0812">Transmembrane</keyword>
<comment type="caution">
    <text evidence="3">The sequence shown here is derived from an EMBL/GenBank/DDBJ whole genome shotgun (WGS) entry which is preliminary data.</text>
</comment>
<organism evidence="3 4">
    <name type="scientific">Nocardia suismassiliense</name>
    <dbReference type="NCBI Taxonomy" id="2077092"/>
    <lineage>
        <taxon>Bacteria</taxon>
        <taxon>Bacillati</taxon>
        <taxon>Actinomycetota</taxon>
        <taxon>Actinomycetes</taxon>
        <taxon>Mycobacteriales</taxon>
        <taxon>Nocardiaceae</taxon>
        <taxon>Nocardia</taxon>
    </lineage>
</organism>
<evidence type="ECO:0000256" key="1">
    <source>
        <dbReference type="SAM" id="MobiDB-lite"/>
    </source>
</evidence>
<feature type="region of interest" description="Disordered" evidence="1">
    <location>
        <begin position="1"/>
        <end position="30"/>
    </location>
</feature>
<dbReference type="Proteomes" id="UP001601948">
    <property type="component" value="Unassembled WGS sequence"/>
</dbReference>
<sequence>MAALPREARAMSSARSRSSGPDTAAPQSPRWNWPTAVLAALVVLSGYLFTLLLIRWDSATPREAGCLAIGIALAILVGIAPANFGYKRGTRLGRRTSRAITAWFSE</sequence>
<dbReference type="EMBL" id="JBIAPI010000007">
    <property type="protein sequence ID" value="MFF3226165.1"/>
    <property type="molecule type" value="Genomic_DNA"/>
</dbReference>
<keyword evidence="2" id="KW-1133">Transmembrane helix</keyword>
<protein>
    <submittedName>
        <fullName evidence="3">Uncharacterized protein</fullName>
    </submittedName>
</protein>
<feature type="transmembrane region" description="Helical" evidence="2">
    <location>
        <begin position="31"/>
        <end position="54"/>
    </location>
</feature>
<evidence type="ECO:0000313" key="4">
    <source>
        <dbReference type="Proteomes" id="UP001601948"/>
    </source>
</evidence>
<evidence type="ECO:0000313" key="3">
    <source>
        <dbReference type="EMBL" id="MFF3226165.1"/>
    </source>
</evidence>
<accession>A0ABW6QY21</accession>
<name>A0ABW6QY21_9NOCA</name>